<dbReference type="REBASE" id="385547">
    <property type="entry name" value="V.Ade3ORF15395P"/>
</dbReference>
<organism evidence="7 8">
    <name type="scientific">Alicycliphilus denitrificans</name>
    <dbReference type="NCBI Taxonomy" id="179636"/>
    <lineage>
        <taxon>Bacteria</taxon>
        <taxon>Pseudomonadati</taxon>
        <taxon>Pseudomonadota</taxon>
        <taxon>Betaproteobacteria</taxon>
        <taxon>Burkholderiales</taxon>
        <taxon>Comamonadaceae</taxon>
        <taxon>Alicycliphilus</taxon>
    </lineage>
</organism>
<dbReference type="GO" id="GO:0006298">
    <property type="term" value="P:mismatch repair"/>
    <property type="evidence" value="ECO:0007669"/>
    <property type="project" value="UniProtKB-UniRule"/>
</dbReference>
<keyword evidence="4 6" id="KW-0378">Hydrolase</keyword>
<comment type="function">
    <text evidence="6">May nick specific sequences that contain T:G mispairs resulting from m5C-deamination.</text>
</comment>
<keyword evidence="2 6" id="KW-0255">Endonuclease</keyword>
<evidence type="ECO:0000256" key="5">
    <source>
        <dbReference type="ARBA" id="ARBA00023204"/>
    </source>
</evidence>
<dbReference type="EMBL" id="CP051298">
    <property type="protein sequence ID" value="QKD44906.1"/>
    <property type="molecule type" value="Genomic_DNA"/>
</dbReference>
<dbReference type="Gene3D" id="3.40.960.10">
    <property type="entry name" value="VSR Endonuclease"/>
    <property type="match status" value="1"/>
</dbReference>
<evidence type="ECO:0000256" key="3">
    <source>
        <dbReference type="ARBA" id="ARBA00022763"/>
    </source>
</evidence>
<evidence type="ECO:0000313" key="7">
    <source>
        <dbReference type="EMBL" id="QKD44906.1"/>
    </source>
</evidence>
<dbReference type="RefSeq" id="WP_168727995.1">
    <property type="nucleotide sequence ID" value="NZ_CP051298.1"/>
</dbReference>
<accession>A0A858ZVC5</accession>
<keyword evidence="5 6" id="KW-0234">DNA repair</keyword>
<dbReference type="Proteomes" id="UP000500755">
    <property type="component" value="Chromosome"/>
</dbReference>
<comment type="similarity">
    <text evidence="6">Belongs to the vsr family.</text>
</comment>
<evidence type="ECO:0000313" key="8">
    <source>
        <dbReference type="Proteomes" id="UP000500755"/>
    </source>
</evidence>
<dbReference type="Pfam" id="PF03852">
    <property type="entry name" value="Vsr"/>
    <property type="match status" value="1"/>
</dbReference>
<dbReference type="CDD" id="cd00221">
    <property type="entry name" value="Vsr"/>
    <property type="match status" value="1"/>
</dbReference>
<protein>
    <recommendedName>
        <fullName evidence="6">Very short patch repair endonuclease</fullName>
        <ecNumber evidence="6">3.1.-.-</ecNumber>
    </recommendedName>
</protein>
<dbReference type="EC" id="3.1.-.-" evidence="6"/>
<dbReference type="AlphaFoldDB" id="A0A858ZVC5"/>
<dbReference type="PIRSF" id="PIRSF018267">
    <property type="entry name" value="VSR_endonuc"/>
    <property type="match status" value="1"/>
</dbReference>
<dbReference type="SUPFAM" id="SSF52980">
    <property type="entry name" value="Restriction endonuclease-like"/>
    <property type="match status" value="1"/>
</dbReference>
<keyword evidence="3 6" id="KW-0227">DNA damage</keyword>
<proteinExistence type="inferred from homology"/>
<reference evidence="7 8" key="1">
    <citation type="submission" date="2020-05" db="EMBL/GenBank/DDBJ databases">
        <title>Complete genome sequence of Alicycliphilus denitrificans DP3.</title>
        <authorList>
            <person name="Chen X."/>
        </authorList>
    </citation>
    <scope>NUCLEOTIDE SEQUENCE [LARGE SCALE GENOMIC DNA]</scope>
    <source>
        <strain evidence="7 8">DP3</strain>
    </source>
</reference>
<keyword evidence="1 6" id="KW-0540">Nuclease</keyword>
<dbReference type="InterPro" id="IPR004603">
    <property type="entry name" value="DNA_mismatch_endonuc_vsr"/>
</dbReference>
<dbReference type="GO" id="GO:0016787">
    <property type="term" value="F:hydrolase activity"/>
    <property type="evidence" value="ECO:0007669"/>
    <property type="project" value="UniProtKB-KW"/>
</dbReference>
<name>A0A858ZVC5_9BURK</name>
<evidence type="ECO:0000256" key="1">
    <source>
        <dbReference type="ARBA" id="ARBA00022722"/>
    </source>
</evidence>
<evidence type="ECO:0000256" key="2">
    <source>
        <dbReference type="ARBA" id="ARBA00022759"/>
    </source>
</evidence>
<evidence type="ECO:0000256" key="6">
    <source>
        <dbReference type="PIRNR" id="PIRNR018267"/>
    </source>
</evidence>
<sequence>MDIVTPEVRSRMMRGIRGKNTGPERSVRSAAHRLGLRFRLHVRELPGRPDLVFPRHKTVIFVHGCFWHRHDCGLAATPKTREEFWQKKFAANVSRDARKRDDLERAGWRVVEIWECETRDPVALSLRLSAIFGLPLPGAHEGP</sequence>
<dbReference type="InterPro" id="IPR011335">
    <property type="entry name" value="Restrct_endonuc-II-like"/>
</dbReference>
<evidence type="ECO:0000256" key="4">
    <source>
        <dbReference type="ARBA" id="ARBA00022801"/>
    </source>
</evidence>
<dbReference type="GO" id="GO:0004519">
    <property type="term" value="F:endonuclease activity"/>
    <property type="evidence" value="ECO:0007669"/>
    <property type="project" value="UniProtKB-KW"/>
</dbReference>
<gene>
    <name evidence="7" type="primary">vsr</name>
    <name evidence="7" type="ORF">HF896_15400</name>
</gene>
<dbReference type="NCBIfam" id="TIGR00632">
    <property type="entry name" value="vsr"/>
    <property type="match status" value="1"/>
</dbReference>